<keyword evidence="6 10" id="KW-0547">Nucleotide-binding</keyword>
<dbReference type="PANTHER" id="PTHR11088:SF60">
    <property type="entry name" value="TRNA DIMETHYLALLYLTRANSFERASE"/>
    <property type="match status" value="1"/>
</dbReference>
<evidence type="ECO:0000256" key="11">
    <source>
        <dbReference type="RuleBase" id="RU003783"/>
    </source>
</evidence>
<dbReference type="GO" id="GO:0052381">
    <property type="term" value="F:tRNA dimethylallyltransferase activity"/>
    <property type="evidence" value="ECO:0007669"/>
    <property type="project" value="UniProtKB-UniRule"/>
</dbReference>
<protein>
    <recommendedName>
        <fullName evidence="10">tRNA dimethylallyltransferase</fullName>
        <ecNumber evidence="10">2.5.1.75</ecNumber>
    </recommendedName>
    <alternativeName>
        <fullName evidence="10">Dimethylallyl diphosphate:tRNA dimethylallyltransferase</fullName>
        <shortName evidence="10">DMAPP:tRNA dimethylallyltransferase</shortName>
        <shortName evidence="10">DMATase</shortName>
    </alternativeName>
    <alternativeName>
        <fullName evidence="10">Isopentenyl-diphosphate:tRNA isopentenyltransferase</fullName>
        <shortName evidence="10">IPP transferase</shortName>
        <shortName evidence="10">IPPT</shortName>
        <shortName evidence="10">IPTase</shortName>
    </alternativeName>
</protein>
<feature type="region of interest" description="Interaction with substrate tRNA" evidence="10">
    <location>
        <begin position="47"/>
        <end position="50"/>
    </location>
</feature>
<dbReference type="NCBIfam" id="TIGR00174">
    <property type="entry name" value="miaA"/>
    <property type="match status" value="1"/>
</dbReference>
<dbReference type="Pfam" id="PF01715">
    <property type="entry name" value="IPPT"/>
    <property type="match status" value="1"/>
</dbReference>
<dbReference type="AlphaFoldDB" id="A0A1U7JKY1"/>
<evidence type="ECO:0000256" key="13">
    <source>
        <dbReference type="RuleBase" id="RU003785"/>
    </source>
</evidence>
<dbReference type="GO" id="GO:0006400">
    <property type="term" value="P:tRNA modification"/>
    <property type="evidence" value="ECO:0007669"/>
    <property type="project" value="TreeGrafter"/>
</dbReference>
<evidence type="ECO:0000256" key="10">
    <source>
        <dbReference type="HAMAP-Rule" id="MF_00185"/>
    </source>
</evidence>
<dbReference type="Proteomes" id="UP000185783">
    <property type="component" value="Unassembled WGS sequence"/>
</dbReference>
<evidence type="ECO:0000256" key="5">
    <source>
        <dbReference type="ARBA" id="ARBA00022694"/>
    </source>
</evidence>
<evidence type="ECO:0000313" key="14">
    <source>
        <dbReference type="EMBL" id="OKL45365.1"/>
    </source>
</evidence>
<comment type="cofactor">
    <cofactor evidence="1 10">
        <name>Mg(2+)</name>
        <dbReference type="ChEBI" id="CHEBI:18420"/>
    </cofactor>
</comment>
<organism evidence="14 15">
    <name type="scientific">Pseudovibrio exalbescens</name>
    <dbReference type="NCBI Taxonomy" id="197461"/>
    <lineage>
        <taxon>Bacteria</taxon>
        <taxon>Pseudomonadati</taxon>
        <taxon>Pseudomonadota</taxon>
        <taxon>Alphaproteobacteria</taxon>
        <taxon>Hyphomicrobiales</taxon>
        <taxon>Stappiaceae</taxon>
        <taxon>Pseudovibrio</taxon>
    </lineage>
</organism>
<keyword evidence="5 10" id="KW-0819">tRNA processing</keyword>
<dbReference type="InterPro" id="IPR018022">
    <property type="entry name" value="IPT"/>
</dbReference>
<accession>A0A1U7JKY1</accession>
<dbReference type="SUPFAM" id="SSF52540">
    <property type="entry name" value="P-loop containing nucleoside triphosphate hydrolases"/>
    <property type="match status" value="2"/>
</dbReference>
<feature type="site" description="Interaction with substrate tRNA" evidence="10">
    <location>
        <position position="113"/>
    </location>
</feature>
<keyword evidence="15" id="KW-1185">Reference proteome</keyword>
<comment type="caution">
    <text evidence="10">Lacks conserved residue(s) required for the propagation of feature annotation.</text>
</comment>
<dbReference type="STRING" id="197461.A3843_03295"/>
<comment type="subunit">
    <text evidence="10">Monomer.</text>
</comment>
<evidence type="ECO:0000256" key="4">
    <source>
        <dbReference type="ARBA" id="ARBA00022679"/>
    </source>
</evidence>
<keyword evidence="8 10" id="KW-0460">Magnesium</keyword>
<proteinExistence type="inferred from homology"/>
<evidence type="ECO:0000256" key="2">
    <source>
        <dbReference type="ARBA" id="ARBA00003213"/>
    </source>
</evidence>
<evidence type="ECO:0000256" key="3">
    <source>
        <dbReference type="ARBA" id="ARBA00005842"/>
    </source>
</evidence>
<feature type="site" description="Interaction with substrate tRNA" evidence="10">
    <location>
        <position position="135"/>
    </location>
</feature>
<dbReference type="GO" id="GO:0005524">
    <property type="term" value="F:ATP binding"/>
    <property type="evidence" value="ECO:0007669"/>
    <property type="project" value="UniProtKB-UniRule"/>
</dbReference>
<sequence>MDSSQVNNDDVERRPAAVLIAGPTASGKTSLAIDVARDLNTCIINADSMQIYKELHILSARPSKEEERRAPHKLFGYVSLVEPYSVMRWLSDFEKCFRQVQTEGKPVVVVGGTGLYFKALTEGFSHLPDIPEDVRCRWREAGLQQPSEILHERLAEVDPVVAARLEPGDTQRIVRALEVIEGTGQSLAYWQQKRTPALVPFEQTIGVVLDPPRAALHERIHQRFDAMMDSGAMEEAIAVHERQFDPSLTGMKAIGLRQLISAHLGEESVEGAIEKAKTETRRYAKRQTTFFRGQLTKWQRINPLNEAEVTTFRQQVRQRFL</sequence>
<evidence type="ECO:0000256" key="1">
    <source>
        <dbReference type="ARBA" id="ARBA00001946"/>
    </source>
</evidence>
<comment type="caution">
    <text evidence="14">The sequence shown here is derived from an EMBL/GenBank/DDBJ whole genome shotgun (WGS) entry which is preliminary data.</text>
</comment>
<feature type="binding site" evidence="10">
    <location>
        <begin position="24"/>
        <end position="29"/>
    </location>
    <ligand>
        <name>substrate</name>
    </ligand>
</feature>
<dbReference type="EMBL" id="LVVZ01000005">
    <property type="protein sequence ID" value="OKL45365.1"/>
    <property type="molecule type" value="Genomic_DNA"/>
</dbReference>
<evidence type="ECO:0000256" key="7">
    <source>
        <dbReference type="ARBA" id="ARBA00022840"/>
    </source>
</evidence>
<reference evidence="14 15" key="1">
    <citation type="submission" date="2016-03" db="EMBL/GenBank/DDBJ databases">
        <title>Genome sequence of Nesiotobacter sp. nov., a moderately halophilic alphaproteobacterium isolated from the Yellow Sea, China.</title>
        <authorList>
            <person name="Zhang G."/>
            <person name="Zhang R."/>
        </authorList>
    </citation>
    <scope>NUCLEOTIDE SEQUENCE [LARGE SCALE GENOMIC DNA]</scope>
    <source>
        <strain evidence="14 15">WB1-6</strain>
    </source>
</reference>
<dbReference type="HAMAP" id="MF_00185">
    <property type="entry name" value="IPP_trans"/>
    <property type="match status" value="1"/>
</dbReference>
<keyword evidence="7 10" id="KW-0067">ATP-binding</keyword>
<dbReference type="Gene3D" id="1.10.20.140">
    <property type="match status" value="1"/>
</dbReference>
<gene>
    <name evidence="10" type="primary">miaA</name>
    <name evidence="14" type="ORF">A3843_03295</name>
</gene>
<evidence type="ECO:0000256" key="6">
    <source>
        <dbReference type="ARBA" id="ARBA00022741"/>
    </source>
</evidence>
<evidence type="ECO:0000256" key="9">
    <source>
        <dbReference type="ARBA" id="ARBA00049563"/>
    </source>
</evidence>
<feature type="region of interest" description="Interaction with substrate tRNA" evidence="10">
    <location>
        <begin position="171"/>
        <end position="175"/>
    </location>
</feature>
<dbReference type="InterPro" id="IPR039657">
    <property type="entry name" value="Dimethylallyltransferase"/>
</dbReference>
<evidence type="ECO:0000256" key="12">
    <source>
        <dbReference type="RuleBase" id="RU003784"/>
    </source>
</evidence>
<comment type="similarity">
    <text evidence="3 10 13">Belongs to the IPP transferase family.</text>
</comment>
<evidence type="ECO:0000256" key="8">
    <source>
        <dbReference type="ARBA" id="ARBA00022842"/>
    </source>
</evidence>
<dbReference type="Gene3D" id="1.10.287.890">
    <property type="entry name" value="Crystal structure of tRNA isopentenylpyrophosphate transferase (bh2366) domain"/>
    <property type="match status" value="1"/>
</dbReference>
<dbReference type="Gene3D" id="3.40.50.300">
    <property type="entry name" value="P-loop containing nucleotide triphosphate hydrolases"/>
    <property type="match status" value="1"/>
</dbReference>
<dbReference type="InterPro" id="IPR027417">
    <property type="entry name" value="P-loop_NTPase"/>
</dbReference>
<dbReference type="EC" id="2.5.1.75" evidence="10"/>
<comment type="catalytic activity">
    <reaction evidence="9 10 11">
        <text>adenosine(37) in tRNA + dimethylallyl diphosphate = N(6)-dimethylallyladenosine(37) in tRNA + diphosphate</text>
        <dbReference type="Rhea" id="RHEA:26482"/>
        <dbReference type="Rhea" id="RHEA-COMP:10162"/>
        <dbReference type="Rhea" id="RHEA-COMP:10375"/>
        <dbReference type="ChEBI" id="CHEBI:33019"/>
        <dbReference type="ChEBI" id="CHEBI:57623"/>
        <dbReference type="ChEBI" id="CHEBI:74411"/>
        <dbReference type="ChEBI" id="CHEBI:74415"/>
        <dbReference type="EC" id="2.5.1.75"/>
    </reaction>
</comment>
<keyword evidence="4 10" id="KW-0808">Transferase</keyword>
<feature type="binding site" evidence="10">
    <location>
        <begin position="22"/>
        <end position="29"/>
    </location>
    <ligand>
        <name>ATP</name>
        <dbReference type="ChEBI" id="CHEBI:30616"/>
    </ligand>
</feature>
<evidence type="ECO:0000313" key="15">
    <source>
        <dbReference type="Proteomes" id="UP000185783"/>
    </source>
</evidence>
<dbReference type="PANTHER" id="PTHR11088">
    <property type="entry name" value="TRNA DIMETHYLALLYLTRANSFERASE"/>
    <property type="match status" value="1"/>
</dbReference>
<name>A0A1U7JKY1_9HYPH</name>
<comment type="function">
    <text evidence="2 10 12">Catalyzes the transfer of a dimethylallyl group onto the adenine at position 37 in tRNAs that read codons beginning with uridine, leading to the formation of N6-(dimethylallyl)adenosine (i(6)A).</text>
</comment>